<feature type="domain" description="Alpha/beta hydrolase fold-3" evidence="3">
    <location>
        <begin position="300"/>
        <end position="365"/>
    </location>
</feature>
<dbReference type="OrthoDB" id="408631at2759"/>
<comment type="similarity">
    <text evidence="1">Belongs to the 'GDXG' lipolytic enzyme family.</text>
</comment>
<dbReference type="EMBL" id="QRBI01000235">
    <property type="protein sequence ID" value="RMB91708.1"/>
    <property type="molecule type" value="Genomic_DNA"/>
</dbReference>
<evidence type="ECO:0000313" key="4">
    <source>
        <dbReference type="EMBL" id="RMB91708.1"/>
    </source>
</evidence>
<dbReference type="InterPro" id="IPR013094">
    <property type="entry name" value="AB_hydrolase_3"/>
</dbReference>
<dbReference type="PROSITE" id="PS01173">
    <property type="entry name" value="LIPASE_GDXG_HIS"/>
    <property type="match status" value="1"/>
</dbReference>
<evidence type="ECO:0000256" key="2">
    <source>
        <dbReference type="ARBA" id="ARBA00022801"/>
    </source>
</evidence>
<evidence type="ECO:0000313" key="5">
    <source>
        <dbReference type="Proteomes" id="UP000269221"/>
    </source>
</evidence>
<dbReference type="AlphaFoldDB" id="A0A3M0ITG6"/>
<dbReference type="InterPro" id="IPR050300">
    <property type="entry name" value="GDXG_lipolytic_enzyme"/>
</dbReference>
<evidence type="ECO:0000259" key="3">
    <source>
        <dbReference type="Pfam" id="PF07859"/>
    </source>
</evidence>
<keyword evidence="5" id="KW-1185">Reference proteome</keyword>
<gene>
    <name evidence="4" type="ORF">DUI87_31938</name>
</gene>
<dbReference type="PANTHER" id="PTHR48081:SF32">
    <property type="entry name" value="ALPHA_BETA HYDROLASE FOLD-3 DOMAIN-CONTAINING PROTEIN"/>
    <property type="match status" value="1"/>
</dbReference>
<organism evidence="4 5">
    <name type="scientific">Hirundo rustica rustica</name>
    <dbReference type="NCBI Taxonomy" id="333673"/>
    <lineage>
        <taxon>Eukaryota</taxon>
        <taxon>Metazoa</taxon>
        <taxon>Chordata</taxon>
        <taxon>Craniata</taxon>
        <taxon>Vertebrata</taxon>
        <taxon>Euteleostomi</taxon>
        <taxon>Archelosauria</taxon>
        <taxon>Archosauria</taxon>
        <taxon>Dinosauria</taxon>
        <taxon>Saurischia</taxon>
        <taxon>Theropoda</taxon>
        <taxon>Coelurosauria</taxon>
        <taxon>Aves</taxon>
        <taxon>Neognathae</taxon>
        <taxon>Neoaves</taxon>
        <taxon>Telluraves</taxon>
        <taxon>Australaves</taxon>
        <taxon>Passeriformes</taxon>
        <taxon>Sylvioidea</taxon>
        <taxon>Hirundinidae</taxon>
        <taxon>Hirundo</taxon>
    </lineage>
</organism>
<name>A0A3M0ITG6_HIRRU</name>
<comment type="caution">
    <text evidence="4">The sequence shown here is derived from an EMBL/GenBank/DDBJ whole genome shotgun (WGS) entry which is preliminary data.</text>
</comment>
<keyword evidence="2" id="KW-0378">Hydrolase</keyword>
<evidence type="ECO:0000256" key="1">
    <source>
        <dbReference type="ARBA" id="ARBA00010515"/>
    </source>
</evidence>
<accession>A0A3M0ITG6</accession>
<feature type="domain" description="Alpha/beta hydrolase fold-3" evidence="3">
    <location>
        <begin position="100"/>
        <end position="246"/>
    </location>
</feature>
<dbReference type="Proteomes" id="UP000269221">
    <property type="component" value="Unassembled WGS sequence"/>
</dbReference>
<dbReference type="SUPFAM" id="SSF53474">
    <property type="entry name" value="alpha/beta-Hydrolases"/>
    <property type="match status" value="2"/>
</dbReference>
<feature type="domain" description="Alpha/beta hydrolase fold-3" evidence="3">
    <location>
        <begin position="370"/>
        <end position="501"/>
    </location>
</feature>
<dbReference type="GO" id="GO:0016787">
    <property type="term" value="F:hydrolase activity"/>
    <property type="evidence" value="ECO:0007669"/>
    <property type="project" value="UniProtKB-KW"/>
</dbReference>
<proteinExistence type="inferred from homology"/>
<feature type="domain" description="Alpha/beta hydrolase fold-3" evidence="3">
    <location>
        <begin position="560"/>
        <end position="621"/>
    </location>
</feature>
<dbReference type="PANTHER" id="PTHR48081">
    <property type="entry name" value="AB HYDROLASE SUPERFAMILY PROTEIN C4A8.06C"/>
    <property type="match status" value="1"/>
</dbReference>
<dbReference type="InterPro" id="IPR029058">
    <property type="entry name" value="AB_hydrolase_fold"/>
</dbReference>
<sequence>MSKKCRGAINFDFTNSEIPPGVNQPAKLRIIHILLICTAVVGKILENMGICTQLSFVRYMQGRKTLGVDPKLFIEDLWFEKVPVRIYQPKTLSASQRRGVMFFHGGGWVFGSLETHEELCRFIARESESVVVSVGYRLAPEHKYPAAYEDCLSATQHFLQHLQHYAVDPARVTVCGDSAGGNLAAAVSQTLAGRSDLPRLRAQILIYPGLQALDFNLPSYQQNRGVPLLFRERAAFYMLQYLNGNATKLEEVLEGSHIPIDIKLKYRKWVDPDNIPEEFKVRGYKPRVLLDCTTEVFERVKRFCEPTLCPLLAEDAIIQRLPESFILTCEYDVLRDDGLLYKKRLEDNGVPVTWCHLEDGFHGIINLFNNSHERICQYIAQESDSLVVSVGYRLAPEHKYPAAYEDCLSATQHFLQHLQHYAVDPARVTVCGDSAGGNLAAAVSQTLAGRSDLPRLRAQILIYPGLQALDFNLPSYQQNRGVPLLFRERAVFYSLQYVQGDTSNLEEVLEGSHIPPDMRLKCRKWVNPDNIPEEFKVRGYKPHKPCEFKPGVFERVKRFCEPTLCPLFAEDAIIQRLPESFILTCEYDVLRDDGLLYKKRLEDNGVPVTWCHLEDGFHGIINLFDYCGLSFPSGKRGLDSVVAFIKGL</sequence>
<reference evidence="4 5" key="1">
    <citation type="submission" date="2018-07" db="EMBL/GenBank/DDBJ databases">
        <title>A high quality draft genome assembly of the barn swallow (H. rustica rustica).</title>
        <authorList>
            <person name="Formenti G."/>
            <person name="Chiara M."/>
            <person name="Poveda L."/>
            <person name="Francoijs K.-J."/>
            <person name="Bonisoli-Alquati A."/>
            <person name="Canova L."/>
            <person name="Gianfranceschi L."/>
            <person name="Horner D.S."/>
            <person name="Saino N."/>
        </authorList>
    </citation>
    <scope>NUCLEOTIDE SEQUENCE [LARGE SCALE GENOMIC DNA]</scope>
    <source>
        <strain evidence="4">Chelidonia</strain>
        <tissue evidence="4">Blood</tissue>
    </source>
</reference>
<dbReference type="Pfam" id="PF07859">
    <property type="entry name" value="Abhydrolase_3"/>
    <property type="match status" value="4"/>
</dbReference>
<dbReference type="Gene3D" id="3.40.50.1820">
    <property type="entry name" value="alpha/beta hydrolase"/>
    <property type="match status" value="2"/>
</dbReference>
<dbReference type="InterPro" id="IPR002168">
    <property type="entry name" value="Lipase_GDXG_HIS_AS"/>
</dbReference>
<protein>
    <recommendedName>
        <fullName evidence="3">Alpha/beta hydrolase fold-3 domain-containing protein</fullName>
    </recommendedName>
</protein>
<dbReference type="STRING" id="333673.A0A3M0ITG6"/>